<feature type="region of interest" description="Disordered" evidence="1">
    <location>
        <begin position="246"/>
        <end position="270"/>
    </location>
</feature>
<dbReference type="Pfam" id="PF16756">
    <property type="entry name" value="PALB2_WD40"/>
    <property type="match status" value="1"/>
</dbReference>
<feature type="domain" description="Partner and localiser of BRCA2 WD40" evidence="2">
    <location>
        <begin position="749"/>
        <end position="1094"/>
    </location>
</feature>
<evidence type="ECO:0000313" key="3">
    <source>
        <dbReference type="Proteomes" id="UP000886700"/>
    </source>
</evidence>
<dbReference type="GeneID" id="101830026"/>
<keyword evidence="3" id="KW-1185">Reference proteome</keyword>
<dbReference type="SUPFAM" id="SSF50978">
    <property type="entry name" value="WD40 repeat-like"/>
    <property type="match status" value="1"/>
</dbReference>
<gene>
    <name evidence="4" type="primary">Palb2</name>
</gene>
<feature type="region of interest" description="Disordered" evidence="1">
    <location>
        <begin position="41"/>
        <end position="78"/>
    </location>
</feature>
<feature type="compositionally biased region" description="Basic residues" evidence="1">
    <location>
        <begin position="487"/>
        <end position="496"/>
    </location>
</feature>
<dbReference type="InterPro" id="IPR042417">
    <property type="entry name" value="PALB2"/>
</dbReference>
<dbReference type="InterPro" id="IPR031920">
    <property type="entry name" value="PALB2_WD40"/>
</dbReference>
<name>A0ABM2Y8E5_MESAU</name>
<dbReference type="RefSeq" id="XP_040611105.1">
    <property type="nucleotide sequence ID" value="XM_040755171.1"/>
</dbReference>
<feature type="compositionally biased region" description="Polar residues" evidence="1">
    <location>
        <begin position="685"/>
        <end position="695"/>
    </location>
</feature>
<evidence type="ECO:0000259" key="2">
    <source>
        <dbReference type="Pfam" id="PF16756"/>
    </source>
</evidence>
<dbReference type="PANTHER" id="PTHR14662">
    <property type="entry name" value="PARTNER AND LOCALIZER OF BRCA2"/>
    <property type="match status" value="1"/>
</dbReference>
<proteinExistence type="predicted"/>
<dbReference type="InterPro" id="IPR015943">
    <property type="entry name" value="WD40/YVTN_repeat-like_dom_sf"/>
</dbReference>
<reference evidence="4" key="1">
    <citation type="submission" date="2025-08" db="UniProtKB">
        <authorList>
            <consortium name="RefSeq"/>
        </authorList>
    </citation>
    <scope>IDENTIFICATION</scope>
    <source>
        <tissue evidence="4">Liver</tissue>
    </source>
</reference>
<feature type="region of interest" description="Disordered" evidence="1">
    <location>
        <begin position="301"/>
        <end position="343"/>
    </location>
</feature>
<accession>A0ABM2Y8E5</accession>
<protein>
    <submittedName>
        <fullName evidence="4">Partner and localizer of BRCA2</fullName>
    </submittedName>
</protein>
<feature type="compositionally biased region" description="Polar residues" evidence="1">
    <location>
        <begin position="125"/>
        <end position="141"/>
    </location>
</feature>
<sequence length="1096" mass="119611">MEEPSGKPLSCAEKEKLKEKLAFLKKEYSKTLARLKRAKRAEKVKNSKKAIEDCVPHQETSPQLSRSEPINEGSPCGTLQINHLDEETGENISTILDVEPQPFSHKNDQQEVLYTQRAGDIQEQSLHVSSSPDGKKGQNTLPGRAKKQWKKTSASQEKECFLGTNSLVLPDKQGKTQETISSKSPRYPITEKTCLLNLKSKTPDPPALDTEIDGERLLIPSSGKSERNLGTPLKENNVSMETTVPSCTVSDNSHSQHLEHIPPNRDCKIPTQGPASSISLEEQERKTTIFIDNPAVNKAVSASDQLPESSNSEASNSCSVNDLTHSNLPANTTQNFKSLKSPGNIVGERKESLQADEILGSSKSFSPAAVSPPATESQIHSCTMLEGLPFPAEYYVRTTRRMSDYQRKIALEAVIQSHLGVKKKGPKNRRKAPKDVVLSSEETDQRESSVLDTCTGQSSSGSPSQELISSAEVSSPTTPATTDSQPGRRRRGKQKSVRTSTQDRQLIFPPCSTLDMNMSKGKFTKGFELPDEDFGPLKLKKLKSYSEKLIESLDSKTYGERLPREGNRATLEELQIDSEMEDLKEELPAPSGEAQHPGPSQRRQHPSRGLSSSVLLFTPTDTAAPNHSGRSTAYLCSPAFPILGTTPAFASQATSENVASEVRQTCSTSQPSHLGDISSLASNKQCNSSASSPKVDTSLHVSGRQGQPACDRDSGPQATPLPIESFTFRENQLCGNACLGLHEYSTEQTEIADLPACDSWNPGSLQLVSKFKNPSSSCSVDVSAMWWEGAGAKEPCIITACEDIVSLWKPLATLEWEKVQSWHFTEIPVLQIVPVPDVFNLICVALGNLEIREIRALLCSSGDESETQVLLKSGNIKAVLGLTKRRLVSSIGTFCNQQVQIMTFAEDGGSKDEQLLMPPDETILTFAEVQGMQDALLGTTTVNNIVIWNLKTGQLLKKVHIDDSYQASVCHRAYSEMGLLFVVLSHPCAKESQAFGSPMFQLLVINPKTAQSVGVLLCCLPQGQAGRFLEGDVKDHIAAAVLTSGTIAVWDLLLGHCTAVLPPVSDQNWSLVKWSSTDSHLLAGQKDGNIFIYRYF</sequence>
<feature type="compositionally biased region" description="Polar residues" evidence="1">
    <location>
        <begin position="320"/>
        <end position="338"/>
    </location>
</feature>
<feature type="region of interest" description="Disordered" evidence="1">
    <location>
        <begin position="422"/>
        <end position="513"/>
    </location>
</feature>
<feature type="compositionally biased region" description="Polar residues" evidence="1">
    <location>
        <begin position="58"/>
        <end position="68"/>
    </location>
</feature>
<feature type="region of interest" description="Disordered" evidence="1">
    <location>
        <begin position="585"/>
        <end position="609"/>
    </location>
</feature>
<feature type="compositionally biased region" description="Polar residues" evidence="1">
    <location>
        <begin position="450"/>
        <end position="485"/>
    </location>
</feature>
<organism evidence="3 4">
    <name type="scientific">Mesocricetus auratus</name>
    <name type="common">Golden hamster</name>
    <dbReference type="NCBI Taxonomy" id="10036"/>
    <lineage>
        <taxon>Eukaryota</taxon>
        <taxon>Metazoa</taxon>
        <taxon>Chordata</taxon>
        <taxon>Craniata</taxon>
        <taxon>Vertebrata</taxon>
        <taxon>Euteleostomi</taxon>
        <taxon>Mammalia</taxon>
        <taxon>Eutheria</taxon>
        <taxon>Euarchontoglires</taxon>
        <taxon>Glires</taxon>
        <taxon>Rodentia</taxon>
        <taxon>Myomorpha</taxon>
        <taxon>Muroidea</taxon>
        <taxon>Cricetidae</taxon>
        <taxon>Cricetinae</taxon>
        <taxon>Mesocricetus</taxon>
    </lineage>
</organism>
<feature type="compositionally biased region" description="Basic and acidic residues" evidence="1">
    <location>
        <begin position="254"/>
        <end position="268"/>
    </location>
</feature>
<feature type="compositionally biased region" description="Basic residues" evidence="1">
    <location>
        <begin position="422"/>
        <end position="432"/>
    </location>
</feature>
<evidence type="ECO:0000256" key="1">
    <source>
        <dbReference type="SAM" id="MobiDB-lite"/>
    </source>
</evidence>
<feature type="region of interest" description="Disordered" evidence="1">
    <location>
        <begin position="125"/>
        <end position="152"/>
    </location>
</feature>
<feature type="compositionally biased region" description="Low complexity" evidence="1">
    <location>
        <begin position="308"/>
        <end position="319"/>
    </location>
</feature>
<feature type="region of interest" description="Disordered" evidence="1">
    <location>
        <begin position="685"/>
        <end position="716"/>
    </location>
</feature>
<dbReference type="PANTHER" id="PTHR14662:SF2">
    <property type="entry name" value="PARTNER AND LOCALIZER OF BRCA2"/>
    <property type="match status" value="1"/>
</dbReference>
<evidence type="ECO:0000313" key="4">
    <source>
        <dbReference type="RefSeq" id="XP_040611105.1"/>
    </source>
</evidence>
<feature type="compositionally biased region" description="Basic and acidic residues" evidence="1">
    <location>
        <begin position="41"/>
        <end position="56"/>
    </location>
</feature>
<dbReference type="Proteomes" id="UP000886700">
    <property type="component" value="Unplaced"/>
</dbReference>
<dbReference type="InterPro" id="IPR036322">
    <property type="entry name" value="WD40_repeat_dom_sf"/>
</dbReference>
<dbReference type="Gene3D" id="2.130.10.10">
    <property type="entry name" value="YVTN repeat-like/Quinoprotein amine dehydrogenase"/>
    <property type="match status" value="1"/>
</dbReference>